<dbReference type="OrthoDB" id="3256376at2759"/>
<comment type="catalytic activity">
    <reaction evidence="9">
        <text>L-tyrosyl-[protein] + ATP = O-phospho-L-tyrosyl-[protein] + ADP + H(+)</text>
        <dbReference type="Rhea" id="RHEA:10596"/>
        <dbReference type="Rhea" id="RHEA-COMP:10136"/>
        <dbReference type="Rhea" id="RHEA-COMP:20101"/>
        <dbReference type="ChEBI" id="CHEBI:15378"/>
        <dbReference type="ChEBI" id="CHEBI:30616"/>
        <dbReference type="ChEBI" id="CHEBI:46858"/>
        <dbReference type="ChEBI" id="CHEBI:61978"/>
        <dbReference type="ChEBI" id="CHEBI:456216"/>
        <dbReference type="EC" id="2.7.10.1"/>
    </reaction>
</comment>
<comment type="subcellular location">
    <subcellularLocation>
        <location evidence="2">Endomembrane system</location>
    </subcellularLocation>
    <subcellularLocation>
        <location evidence="1">Membrane</location>
        <topology evidence="1">Single-pass membrane protein</topology>
    </subcellularLocation>
</comment>
<dbReference type="InterPro" id="IPR000719">
    <property type="entry name" value="Prot_kinase_dom"/>
</dbReference>
<dbReference type="GO" id="GO:0004714">
    <property type="term" value="F:transmembrane receptor protein tyrosine kinase activity"/>
    <property type="evidence" value="ECO:0007669"/>
    <property type="project" value="UniProtKB-EC"/>
</dbReference>
<evidence type="ECO:0000256" key="2">
    <source>
        <dbReference type="ARBA" id="ARBA00004308"/>
    </source>
</evidence>
<dbReference type="GO" id="GO:0030182">
    <property type="term" value="P:neuron differentiation"/>
    <property type="evidence" value="ECO:0007669"/>
    <property type="project" value="UniProtKB-ARBA"/>
</dbReference>
<dbReference type="PROSITE" id="PS00107">
    <property type="entry name" value="PROTEIN_KINASE_ATP"/>
    <property type="match status" value="1"/>
</dbReference>
<dbReference type="InterPro" id="IPR008266">
    <property type="entry name" value="Tyr_kinase_AS"/>
</dbReference>
<dbReference type="InterPro" id="IPR001245">
    <property type="entry name" value="Ser-Thr/Tyr_kinase_cat_dom"/>
</dbReference>
<keyword evidence="6 10" id="KW-0067">ATP-binding</keyword>
<dbReference type="Pfam" id="PF07714">
    <property type="entry name" value="PK_Tyr_Ser-Thr"/>
    <property type="match status" value="1"/>
</dbReference>
<feature type="non-terminal residue" evidence="12">
    <location>
        <position position="308"/>
    </location>
</feature>
<evidence type="ECO:0000256" key="10">
    <source>
        <dbReference type="PROSITE-ProRule" id="PRU10141"/>
    </source>
</evidence>
<organism evidence="12 13">
    <name type="scientific">Allacma fusca</name>
    <dbReference type="NCBI Taxonomy" id="39272"/>
    <lineage>
        <taxon>Eukaryota</taxon>
        <taxon>Metazoa</taxon>
        <taxon>Ecdysozoa</taxon>
        <taxon>Arthropoda</taxon>
        <taxon>Hexapoda</taxon>
        <taxon>Collembola</taxon>
        <taxon>Symphypleona</taxon>
        <taxon>Sminthuridae</taxon>
        <taxon>Allacma</taxon>
    </lineage>
</organism>
<feature type="non-terminal residue" evidence="12">
    <location>
        <position position="1"/>
    </location>
</feature>
<reference evidence="12" key="1">
    <citation type="submission" date="2021-06" db="EMBL/GenBank/DDBJ databases">
        <authorList>
            <person name="Hodson N. C."/>
            <person name="Mongue J. A."/>
            <person name="Jaron S. K."/>
        </authorList>
    </citation>
    <scope>NUCLEOTIDE SEQUENCE</scope>
</reference>
<feature type="binding site" evidence="10">
    <location>
        <position position="58"/>
    </location>
    <ligand>
        <name>ATP</name>
        <dbReference type="ChEBI" id="CHEBI:30616"/>
    </ligand>
</feature>
<evidence type="ECO:0000256" key="9">
    <source>
        <dbReference type="ARBA" id="ARBA00051243"/>
    </source>
</evidence>
<keyword evidence="5" id="KW-0418">Kinase</keyword>
<keyword evidence="13" id="KW-1185">Reference proteome</keyword>
<dbReference type="GO" id="GO:0012505">
    <property type="term" value="C:endomembrane system"/>
    <property type="evidence" value="ECO:0007669"/>
    <property type="project" value="UniProtKB-SubCell"/>
</dbReference>
<dbReference type="GO" id="GO:0005524">
    <property type="term" value="F:ATP binding"/>
    <property type="evidence" value="ECO:0007669"/>
    <property type="project" value="UniProtKB-UniRule"/>
</dbReference>
<dbReference type="AlphaFoldDB" id="A0A8J2PDT4"/>
<evidence type="ECO:0000256" key="5">
    <source>
        <dbReference type="ARBA" id="ARBA00022777"/>
    </source>
</evidence>
<accession>A0A8J2PDT4</accession>
<dbReference type="PROSITE" id="PS00109">
    <property type="entry name" value="PROTEIN_KINASE_TYR"/>
    <property type="match status" value="1"/>
</dbReference>
<dbReference type="GO" id="GO:0005886">
    <property type="term" value="C:plasma membrane"/>
    <property type="evidence" value="ECO:0007669"/>
    <property type="project" value="TreeGrafter"/>
</dbReference>
<keyword evidence="4 10" id="KW-0547">Nucleotide-binding</keyword>
<dbReference type="InterPro" id="IPR017441">
    <property type="entry name" value="Protein_kinase_ATP_BS"/>
</dbReference>
<dbReference type="InterPro" id="IPR050122">
    <property type="entry name" value="RTK"/>
</dbReference>
<keyword evidence="8" id="KW-0829">Tyrosine-protein kinase</keyword>
<dbReference type="FunFam" id="1.10.510.10:FF:001512">
    <property type="entry name" value="Receptor tyrosine-protein kinase erbB-2"/>
    <property type="match status" value="1"/>
</dbReference>
<evidence type="ECO:0000313" key="13">
    <source>
        <dbReference type="Proteomes" id="UP000708208"/>
    </source>
</evidence>
<evidence type="ECO:0000256" key="7">
    <source>
        <dbReference type="ARBA" id="ARBA00023136"/>
    </source>
</evidence>
<keyword evidence="3" id="KW-0808">Transferase</keyword>
<dbReference type="GO" id="GO:0051130">
    <property type="term" value="P:positive regulation of cellular component organization"/>
    <property type="evidence" value="ECO:0007669"/>
    <property type="project" value="UniProtKB-ARBA"/>
</dbReference>
<gene>
    <name evidence="12" type="ORF">AFUS01_LOCUS21919</name>
</gene>
<feature type="domain" description="Protein kinase" evidence="11">
    <location>
        <begin position="29"/>
        <end position="308"/>
    </location>
</feature>
<dbReference type="PROSITE" id="PS50011">
    <property type="entry name" value="PROTEIN_KINASE_DOM"/>
    <property type="match status" value="1"/>
</dbReference>
<protein>
    <recommendedName>
        <fullName evidence="11">Protein kinase domain-containing protein</fullName>
    </recommendedName>
</protein>
<dbReference type="CDD" id="cd00192">
    <property type="entry name" value="PTKc"/>
    <property type="match status" value="1"/>
</dbReference>
<dbReference type="Proteomes" id="UP000708208">
    <property type="component" value="Unassembled WGS sequence"/>
</dbReference>
<dbReference type="PANTHER" id="PTHR24416:SF600">
    <property type="entry name" value="PDGF- AND VEGF-RECEPTOR RELATED, ISOFORM J"/>
    <property type="match status" value="1"/>
</dbReference>
<evidence type="ECO:0000256" key="1">
    <source>
        <dbReference type="ARBA" id="ARBA00004167"/>
    </source>
</evidence>
<dbReference type="PANTHER" id="PTHR24416">
    <property type="entry name" value="TYROSINE-PROTEIN KINASE RECEPTOR"/>
    <property type="match status" value="1"/>
</dbReference>
<dbReference type="EMBL" id="CAJVCH010249654">
    <property type="protein sequence ID" value="CAG7733476.1"/>
    <property type="molecule type" value="Genomic_DNA"/>
</dbReference>
<evidence type="ECO:0000256" key="6">
    <source>
        <dbReference type="ARBA" id="ARBA00022840"/>
    </source>
</evidence>
<sequence length="308" mass="35168">NRSGSAVPHEFAQHMPYNRDFEIDWDDFQIGDEKLGEGAFGVVFKGNLLETNQTVAIKTVRAGVEKAIILALLAELKTLIYLGKHENIIQIIGACTEFLRHGQVYVMVEYCAGGSLDSFLRKNADTFQSNRPTAIEVSQNTTPEIYSFGDYELPFNITNLMNWSVQIAHGMNYLESMKVIHGDLATRNVLLSSNDQIKITDFGLSRQLLSAETYTKKTQENFNNLPWRWLALETLKSLDYSSKTDVWSFGVTLWEIFTLGQIPYAGMTWSDEFLQYLEDDLRLSPPKHATDAIYKLMRQCWIAEPKKR</sequence>
<evidence type="ECO:0000256" key="4">
    <source>
        <dbReference type="ARBA" id="ARBA00022741"/>
    </source>
</evidence>
<dbReference type="GO" id="GO:0048468">
    <property type="term" value="P:cell development"/>
    <property type="evidence" value="ECO:0007669"/>
    <property type="project" value="UniProtKB-ARBA"/>
</dbReference>
<keyword evidence="7" id="KW-0472">Membrane</keyword>
<proteinExistence type="predicted"/>
<evidence type="ECO:0000259" key="11">
    <source>
        <dbReference type="PROSITE" id="PS50011"/>
    </source>
</evidence>
<evidence type="ECO:0000256" key="3">
    <source>
        <dbReference type="ARBA" id="ARBA00022679"/>
    </source>
</evidence>
<evidence type="ECO:0000313" key="12">
    <source>
        <dbReference type="EMBL" id="CAG7733476.1"/>
    </source>
</evidence>
<name>A0A8J2PDT4_9HEXA</name>
<dbReference type="GO" id="GO:0050793">
    <property type="term" value="P:regulation of developmental process"/>
    <property type="evidence" value="ECO:0007669"/>
    <property type="project" value="UniProtKB-ARBA"/>
</dbReference>
<dbReference type="GO" id="GO:0007169">
    <property type="term" value="P:cell surface receptor protein tyrosine kinase signaling pathway"/>
    <property type="evidence" value="ECO:0007669"/>
    <property type="project" value="TreeGrafter"/>
</dbReference>
<comment type="caution">
    <text evidence="12">The sequence shown here is derived from an EMBL/GenBank/DDBJ whole genome shotgun (WGS) entry which is preliminary data.</text>
</comment>
<dbReference type="GO" id="GO:0043235">
    <property type="term" value="C:receptor complex"/>
    <property type="evidence" value="ECO:0007669"/>
    <property type="project" value="TreeGrafter"/>
</dbReference>
<evidence type="ECO:0000256" key="8">
    <source>
        <dbReference type="ARBA" id="ARBA00023137"/>
    </source>
</evidence>
<dbReference type="PIRSF" id="PIRSF000615">
    <property type="entry name" value="TyrPK_CSF1-R"/>
    <property type="match status" value="1"/>
</dbReference>